<reference evidence="2 3" key="2">
    <citation type="journal article" date="2003" name="DNA Res.">
        <title>Complete genome structure of Gloeobacter violaceus PCC 7421, a cyanobacterium that lacks thylakoids (supplement).</title>
        <authorList>
            <person name="Nakamura Y."/>
            <person name="Kaneko T."/>
            <person name="Sato S."/>
            <person name="Mimuro M."/>
            <person name="Miyashita H."/>
            <person name="Tsuchiya T."/>
            <person name="Sasamoto S."/>
            <person name="Watanabe A."/>
            <person name="Kawashima K."/>
            <person name="Kishida Y."/>
            <person name="Kiyokawa C."/>
            <person name="Kohara M."/>
            <person name="Matsumoto M."/>
            <person name="Matsuno A."/>
            <person name="Nakazaki N."/>
            <person name="Shimpo S."/>
            <person name="Takeuchi C."/>
            <person name="Yamada M."/>
            <person name="Tabata S."/>
        </authorList>
    </citation>
    <scope>NUCLEOTIDE SEQUENCE [LARGE SCALE GENOMIC DNA]</scope>
    <source>
        <strain evidence="3">ATCC 29082 / PCC 7421</strain>
    </source>
</reference>
<dbReference type="AlphaFoldDB" id="Q7NKM6"/>
<dbReference type="Proteomes" id="UP000000557">
    <property type="component" value="Chromosome"/>
</dbReference>
<dbReference type="Gene3D" id="2.30.30.100">
    <property type="match status" value="2"/>
</dbReference>
<name>Q7NKM6_GLOVI</name>
<protein>
    <submittedName>
        <fullName evidence="2">Gll1451 protein</fullName>
    </submittedName>
</protein>
<dbReference type="Pfam" id="PF13517">
    <property type="entry name" value="FG-GAP_3"/>
    <property type="match status" value="1"/>
</dbReference>
<accession>Q7NKM6</accession>
<keyword evidence="1" id="KW-0732">Signal</keyword>
<dbReference type="KEGG" id="gvi:gll1451"/>
<dbReference type="eggNOG" id="COG2706">
    <property type="taxonomic scope" value="Bacteria"/>
</dbReference>
<reference evidence="2 3" key="1">
    <citation type="journal article" date="2003" name="DNA Res.">
        <title>Complete genome structure of Gloeobacter violaceus PCC 7421, a cyanobacterium that lacks thylakoids.</title>
        <authorList>
            <person name="Nakamura Y."/>
            <person name="Kaneko T."/>
            <person name="Sato S."/>
            <person name="Mimuro M."/>
            <person name="Miyashita H."/>
            <person name="Tsuchiya T."/>
            <person name="Sasamoto S."/>
            <person name="Watanabe A."/>
            <person name="Kawashima K."/>
            <person name="Kishida Y."/>
            <person name="Kiyokawa C."/>
            <person name="Kohara M."/>
            <person name="Matsumoto M."/>
            <person name="Matsuno A."/>
            <person name="Nakazaki N."/>
            <person name="Shimpo S."/>
            <person name="Takeuchi C."/>
            <person name="Yamada M."/>
            <person name="Tabata S."/>
        </authorList>
    </citation>
    <scope>NUCLEOTIDE SEQUENCE [LARGE SCALE GENOMIC DNA]</scope>
    <source>
        <strain evidence="3">ATCC 29082 / PCC 7421</strain>
    </source>
</reference>
<dbReference type="Pfam" id="PF01839">
    <property type="entry name" value="FG-GAP"/>
    <property type="match status" value="1"/>
</dbReference>
<dbReference type="PANTHER" id="PTHR46580">
    <property type="entry name" value="SENSOR KINASE-RELATED"/>
    <property type="match status" value="1"/>
</dbReference>
<evidence type="ECO:0000256" key="1">
    <source>
        <dbReference type="ARBA" id="ARBA00022729"/>
    </source>
</evidence>
<dbReference type="InterPro" id="IPR013517">
    <property type="entry name" value="FG-GAP"/>
</dbReference>
<proteinExistence type="predicted"/>
<evidence type="ECO:0000313" key="3">
    <source>
        <dbReference type="Proteomes" id="UP000000557"/>
    </source>
</evidence>
<keyword evidence="3" id="KW-1185">Reference proteome</keyword>
<dbReference type="PANTHER" id="PTHR46580:SF2">
    <property type="entry name" value="MAM DOMAIN-CONTAINING PROTEIN"/>
    <property type="match status" value="1"/>
</dbReference>
<dbReference type="PATRIC" id="fig|251221.4.peg.1483"/>
<dbReference type="OrthoDB" id="9816120at2"/>
<gene>
    <name evidence="2" type="ordered locus">gll1451</name>
</gene>
<sequence length="180" mass="18331">MGQGSERDRRRRPPWWWGLALAAVLGAWPSAAGAQVNFRVARSFAAGERPTSVALGDIDGDGDLDIATASGDYADPGNVSVLLNAGGGGFAPPRSFAVGDLPKSVALGDIDGDGDLDIATANRESNDVSVLLNTGGGSFAPAQAFAVGSRPYSVALGDLDGDGDLDIVPPTENPTTCRCC</sequence>
<dbReference type="EnsemblBacteria" id="BAC89392">
    <property type="protein sequence ID" value="BAC89392"/>
    <property type="gene ID" value="BAC89392"/>
</dbReference>
<dbReference type="HOGENOM" id="CLU_1494196_0_0_3"/>
<dbReference type="SUPFAM" id="SSF69318">
    <property type="entry name" value="Integrin alpha N-terminal domain"/>
    <property type="match status" value="1"/>
</dbReference>
<dbReference type="EMBL" id="BA000045">
    <property type="protein sequence ID" value="BAC89392.1"/>
    <property type="molecule type" value="Genomic_DNA"/>
</dbReference>
<dbReference type="STRING" id="251221.gene:10758935"/>
<organism evidence="2 3">
    <name type="scientific">Gloeobacter violaceus (strain ATCC 29082 / PCC 7421)</name>
    <dbReference type="NCBI Taxonomy" id="251221"/>
    <lineage>
        <taxon>Bacteria</taxon>
        <taxon>Bacillati</taxon>
        <taxon>Cyanobacteriota</taxon>
        <taxon>Cyanophyceae</taxon>
        <taxon>Gloeobacterales</taxon>
        <taxon>Gloeobacteraceae</taxon>
        <taxon>Gloeobacter</taxon>
    </lineage>
</organism>
<dbReference type="InParanoid" id="Q7NKM6"/>
<dbReference type="SMR" id="Q7NKM6"/>
<dbReference type="InterPro" id="IPR028994">
    <property type="entry name" value="Integrin_alpha_N"/>
</dbReference>
<dbReference type="PhylomeDB" id="Q7NKM6"/>
<dbReference type="RefSeq" id="WP_011141451.1">
    <property type="nucleotide sequence ID" value="NC_005125.1"/>
</dbReference>
<evidence type="ECO:0000313" key="2">
    <source>
        <dbReference type="EMBL" id="BAC89392.1"/>
    </source>
</evidence>